<evidence type="ECO:0008006" key="5">
    <source>
        <dbReference type="Google" id="ProtNLM"/>
    </source>
</evidence>
<evidence type="ECO:0000313" key="3">
    <source>
        <dbReference type="EMBL" id="EEQ36523.1"/>
    </source>
</evidence>
<dbReference type="GeneID" id="8499732"/>
<dbReference type="InParanoid" id="C4XXH3"/>
<dbReference type="Proteomes" id="UP000007703">
    <property type="component" value="Unassembled WGS sequence"/>
</dbReference>
<dbReference type="InterPro" id="IPR042099">
    <property type="entry name" value="ANL_N_sf"/>
</dbReference>
<dbReference type="STRING" id="306902.C4XXH3"/>
<dbReference type="OMA" id="WGSDGCL"/>
<sequence>MLWLLALALLGYIKYLDLTRDVPPEYLEQQSVVDSTRRPKESAVYKSTKLDYSGLRVGLDLRYESYKLRNGNLCDVWEIALRVLRERPDRRVCVGRETISLAQLNGHVAVLARRLRGASELRIPRELFVADPLVLAVVLACFVERVTVHVGEKKEEREEKEKEKEKEGVSGGIEKERSDQRGCVFFDGCVFSGARNGAVRELLRDARPSDRFENVYAPEKDRGIALRVSASRARGAVSTAFTQGNLVAAVASCIKHLPPAQMLGANDRVAIVQDTTSVESTVNGLVKALAAFVSQSELFLAQATSDCWDWRPTVLSMSAPKARALLQEAAPASLVQKLGALHRRVSLSRLRLAHAGPRPLPSVRLLYVHHSVDTAQYFDTRAACLALGTRVVQEWGYFVAAGPIVVSDVFDVRKRPDLRVRGFGAVAQSDELKLVHYDGASPGTLCARGYNMGKAKQFLERVGENTLAPDEEGFYTLPVQARWGSDGCLYIMG</sequence>
<feature type="signal peptide" evidence="2">
    <location>
        <begin position="1"/>
        <end position="18"/>
    </location>
</feature>
<dbReference type="EMBL" id="CH408076">
    <property type="protein sequence ID" value="EEQ36523.1"/>
    <property type="molecule type" value="Genomic_DNA"/>
</dbReference>
<reference evidence="3 4" key="1">
    <citation type="journal article" date="2009" name="Nature">
        <title>Evolution of pathogenicity and sexual reproduction in eight Candida genomes.</title>
        <authorList>
            <person name="Butler G."/>
            <person name="Rasmussen M.D."/>
            <person name="Lin M.F."/>
            <person name="Santos M.A."/>
            <person name="Sakthikumar S."/>
            <person name="Munro C.A."/>
            <person name="Rheinbay E."/>
            <person name="Grabherr M."/>
            <person name="Forche A."/>
            <person name="Reedy J.L."/>
            <person name="Agrafioti I."/>
            <person name="Arnaud M.B."/>
            <person name="Bates S."/>
            <person name="Brown A.J."/>
            <person name="Brunke S."/>
            <person name="Costanzo M.C."/>
            <person name="Fitzpatrick D.A."/>
            <person name="de Groot P.W."/>
            <person name="Harris D."/>
            <person name="Hoyer L.L."/>
            <person name="Hube B."/>
            <person name="Klis F.M."/>
            <person name="Kodira C."/>
            <person name="Lennard N."/>
            <person name="Logue M.E."/>
            <person name="Martin R."/>
            <person name="Neiman A.M."/>
            <person name="Nikolaou E."/>
            <person name="Quail M.A."/>
            <person name="Quinn J."/>
            <person name="Santos M.C."/>
            <person name="Schmitzberger F.F."/>
            <person name="Sherlock G."/>
            <person name="Shah P."/>
            <person name="Silverstein K.A."/>
            <person name="Skrzypek M.S."/>
            <person name="Soll D."/>
            <person name="Staggs R."/>
            <person name="Stansfield I."/>
            <person name="Stumpf M.P."/>
            <person name="Sudbery P.E."/>
            <person name="Srikantha T."/>
            <person name="Zeng Q."/>
            <person name="Berman J."/>
            <person name="Berriman M."/>
            <person name="Heitman J."/>
            <person name="Gow N.A."/>
            <person name="Lorenz M.C."/>
            <person name="Birren B.W."/>
            <person name="Kellis M."/>
            <person name="Cuomo C.A."/>
        </authorList>
    </citation>
    <scope>NUCLEOTIDE SEQUENCE [LARGE SCALE GENOMIC DNA]</scope>
    <source>
        <strain evidence="3 4">ATCC 42720</strain>
    </source>
</reference>
<feature type="chain" id="PRO_5002946121" description="AMP-dependent synthetase/ligase domain-containing protein" evidence="2">
    <location>
        <begin position="19"/>
        <end position="493"/>
    </location>
</feature>
<dbReference type="SUPFAM" id="SSF56801">
    <property type="entry name" value="Acetyl-CoA synthetase-like"/>
    <property type="match status" value="1"/>
</dbReference>
<evidence type="ECO:0000256" key="1">
    <source>
        <dbReference type="SAM" id="MobiDB-lite"/>
    </source>
</evidence>
<proteinExistence type="predicted"/>
<dbReference type="KEGG" id="clu:CLUG_00646"/>
<dbReference type="FunCoup" id="C4XXH3">
    <property type="interactions" value="31"/>
</dbReference>
<accession>C4XXH3</accession>
<dbReference type="VEuPathDB" id="FungiDB:CLUG_00646"/>
<dbReference type="Gene3D" id="3.40.50.12780">
    <property type="entry name" value="N-terminal domain of ligase-like"/>
    <property type="match status" value="1"/>
</dbReference>
<feature type="region of interest" description="Disordered" evidence="1">
    <location>
        <begin position="153"/>
        <end position="174"/>
    </location>
</feature>
<evidence type="ECO:0000256" key="2">
    <source>
        <dbReference type="SAM" id="SignalP"/>
    </source>
</evidence>
<evidence type="ECO:0000313" key="4">
    <source>
        <dbReference type="Proteomes" id="UP000007703"/>
    </source>
</evidence>
<dbReference type="AlphaFoldDB" id="C4XXH3"/>
<dbReference type="HOGENOM" id="CLU_042082_0_0_1"/>
<name>C4XXH3_CLAL4</name>
<organism evidence="3 4">
    <name type="scientific">Clavispora lusitaniae (strain ATCC 42720)</name>
    <name type="common">Yeast</name>
    <name type="synonym">Candida lusitaniae</name>
    <dbReference type="NCBI Taxonomy" id="306902"/>
    <lineage>
        <taxon>Eukaryota</taxon>
        <taxon>Fungi</taxon>
        <taxon>Dikarya</taxon>
        <taxon>Ascomycota</taxon>
        <taxon>Saccharomycotina</taxon>
        <taxon>Pichiomycetes</taxon>
        <taxon>Metschnikowiaceae</taxon>
        <taxon>Clavispora</taxon>
    </lineage>
</organism>
<protein>
    <recommendedName>
        <fullName evidence="5">AMP-dependent synthetase/ligase domain-containing protein</fullName>
    </recommendedName>
</protein>
<dbReference type="OrthoDB" id="4138492at2759"/>
<gene>
    <name evidence="3" type="ORF">CLUG_00646</name>
</gene>
<keyword evidence="2" id="KW-0732">Signal</keyword>